<comment type="caution">
    <text evidence="2">The sequence shown here is derived from an EMBL/GenBank/DDBJ whole genome shotgun (WGS) entry which is preliminary data.</text>
</comment>
<evidence type="ECO:0000256" key="1">
    <source>
        <dbReference type="SAM" id="Phobius"/>
    </source>
</evidence>
<keyword evidence="1" id="KW-1133">Transmembrane helix</keyword>
<feature type="transmembrane region" description="Helical" evidence="1">
    <location>
        <begin position="12"/>
        <end position="31"/>
    </location>
</feature>
<keyword evidence="1" id="KW-0812">Transmembrane</keyword>
<gene>
    <name evidence="2" type="ORF">OO016_00265</name>
</gene>
<sequence length="75" mass="8476">MEQNRNHTKIRLHDLIVGLLYGISVVLAFTVDIQWLYMAGAVAFLQIISPLTKFCPVYFILNKIMPGTDPVQNGK</sequence>
<dbReference type="Gene3D" id="6.10.140.1340">
    <property type="match status" value="1"/>
</dbReference>
<keyword evidence="1" id="KW-0472">Membrane</keyword>
<name>A0AAE3MIF7_9FLAO</name>
<feature type="transmembrane region" description="Helical" evidence="1">
    <location>
        <begin position="37"/>
        <end position="61"/>
    </location>
</feature>
<accession>A0AAE3MIF7</accession>
<proteinExistence type="predicted"/>
<evidence type="ECO:0008006" key="4">
    <source>
        <dbReference type="Google" id="ProtNLM"/>
    </source>
</evidence>
<reference evidence="2" key="1">
    <citation type="submission" date="2022-11" db="EMBL/GenBank/DDBJ databases">
        <title>The characterization of three novel Bacteroidetes species and genomic analysis of their roles in tidal elemental geochemical cycles.</title>
        <authorList>
            <person name="Ma K.-J."/>
        </authorList>
    </citation>
    <scope>NUCLEOTIDE SEQUENCE</scope>
    <source>
        <strain evidence="2">M415</strain>
    </source>
</reference>
<dbReference type="RefSeq" id="WP_266009965.1">
    <property type="nucleotide sequence ID" value="NZ_JAPFQP010000001.1"/>
</dbReference>
<evidence type="ECO:0000313" key="3">
    <source>
        <dbReference type="Proteomes" id="UP001207116"/>
    </source>
</evidence>
<protein>
    <recommendedName>
        <fullName evidence="4">DUF2892 domain-containing protein</fullName>
    </recommendedName>
</protein>
<dbReference type="Proteomes" id="UP001207116">
    <property type="component" value="Unassembled WGS sequence"/>
</dbReference>
<dbReference type="AlphaFoldDB" id="A0AAE3MIF7"/>
<organism evidence="2 3">
    <name type="scientific">Lentiprolixibacter aurantiacus</name>
    <dbReference type="NCBI Taxonomy" id="2993939"/>
    <lineage>
        <taxon>Bacteria</taxon>
        <taxon>Pseudomonadati</taxon>
        <taxon>Bacteroidota</taxon>
        <taxon>Flavobacteriia</taxon>
        <taxon>Flavobacteriales</taxon>
        <taxon>Flavobacteriaceae</taxon>
        <taxon>Lentiprolixibacter</taxon>
    </lineage>
</organism>
<keyword evidence="3" id="KW-1185">Reference proteome</keyword>
<dbReference type="EMBL" id="JAPFQP010000001">
    <property type="protein sequence ID" value="MCX2718018.1"/>
    <property type="molecule type" value="Genomic_DNA"/>
</dbReference>
<evidence type="ECO:0000313" key="2">
    <source>
        <dbReference type="EMBL" id="MCX2718018.1"/>
    </source>
</evidence>